<dbReference type="STRING" id="407022.SAMN05661044_00816"/>
<dbReference type="InterPro" id="IPR051200">
    <property type="entry name" value="Host-pathogen_enzymatic-act"/>
</dbReference>
<organism evidence="1 2">
    <name type="scientific">Olivibacter domesticus</name>
    <name type="common">Pseudosphingobacterium domesticum</name>
    <dbReference type="NCBI Taxonomy" id="407022"/>
    <lineage>
        <taxon>Bacteria</taxon>
        <taxon>Pseudomonadati</taxon>
        <taxon>Bacteroidota</taxon>
        <taxon>Sphingobacteriia</taxon>
        <taxon>Sphingobacteriales</taxon>
        <taxon>Sphingobacteriaceae</taxon>
        <taxon>Olivibacter</taxon>
    </lineage>
</organism>
<protein>
    <recommendedName>
        <fullName evidence="3">40-residue YVTN family beta-propeller repeat-containing protein</fullName>
    </recommendedName>
</protein>
<dbReference type="AlphaFoldDB" id="A0A1H7IS74"/>
<dbReference type="PANTHER" id="PTHR47197">
    <property type="entry name" value="PROTEIN NIRF"/>
    <property type="match status" value="1"/>
</dbReference>
<name>A0A1H7IS74_OLID1</name>
<gene>
    <name evidence="1" type="ORF">SAMN05661044_00816</name>
</gene>
<dbReference type="Proteomes" id="UP000199421">
    <property type="component" value="Unassembled WGS sequence"/>
</dbReference>
<sequence length="369" mass="41447">MALRLVIILLLYSIAFLGCRKSLEPQPEEGFNFINGLYLLNEGNMSMNKASLDFYDLSTGIYERDVYKRANPDVVLSLGDVGNDIQLYGSKLYIVVNASNKIEVLDARTAKRIKKIDLINCRYITFYNGKAYVSSYNANIGVDPASPNGKVVEIDTASLSISRTTSVGRQPDGVAAANNKLYVANSGGYNPNAYERTVSVIDLKSFNEIKRIDVEINLHRVKADNKGNVFVNSRGDGHNTHSNFFMIDSQKDEVVRKFNAPVSNFWIDDEHIYTYASEWSNINRENSFVYNQFSSSDLGFEKKYITDGSEKSIHMPYGIAVNQQTKDIFITDAKNYVTSGTLHHYNASGKLLRSFTTGDIPGHMVFYKQ</sequence>
<evidence type="ECO:0000313" key="2">
    <source>
        <dbReference type="Proteomes" id="UP000199421"/>
    </source>
</evidence>
<dbReference type="EMBL" id="FOAF01000001">
    <property type="protein sequence ID" value="SEK65309.1"/>
    <property type="molecule type" value="Genomic_DNA"/>
</dbReference>
<dbReference type="Pfam" id="PF16819">
    <property type="entry name" value="DUF5074"/>
    <property type="match status" value="1"/>
</dbReference>
<keyword evidence="2" id="KW-1185">Reference proteome</keyword>
<evidence type="ECO:0000313" key="1">
    <source>
        <dbReference type="EMBL" id="SEK65309.1"/>
    </source>
</evidence>
<evidence type="ECO:0008006" key="3">
    <source>
        <dbReference type="Google" id="ProtNLM"/>
    </source>
</evidence>
<dbReference type="RefSeq" id="WP_093318631.1">
    <property type="nucleotide sequence ID" value="NZ_FOAF01000001.1"/>
</dbReference>
<accession>A0A1H7IS74</accession>
<reference evidence="2" key="1">
    <citation type="submission" date="2016-10" db="EMBL/GenBank/DDBJ databases">
        <authorList>
            <person name="Varghese N."/>
            <person name="Submissions S."/>
        </authorList>
    </citation>
    <scope>NUCLEOTIDE SEQUENCE [LARGE SCALE GENOMIC DNA]</scope>
    <source>
        <strain evidence="2">DSM 18733</strain>
    </source>
</reference>
<dbReference type="Gene3D" id="2.130.10.10">
    <property type="entry name" value="YVTN repeat-like/Quinoprotein amine dehydrogenase"/>
    <property type="match status" value="1"/>
</dbReference>
<dbReference type="InterPro" id="IPR011047">
    <property type="entry name" value="Quinoprotein_ADH-like_sf"/>
</dbReference>
<dbReference type="InterPro" id="IPR031815">
    <property type="entry name" value="DUF5074"/>
</dbReference>
<dbReference type="PANTHER" id="PTHR47197:SF3">
    <property type="entry name" value="DIHYDRO-HEME D1 DEHYDROGENASE"/>
    <property type="match status" value="1"/>
</dbReference>
<dbReference type="OrthoDB" id="792648at2"/>
<proteinExistence type="predicted"/>
<dbReference type="SUPFAM" id="SSF50998">
    <property type="entry name" value="Quinoprotein alcohol dehydrogenase-like"/>
    <property type="match status" value="1"/>
</dbReference>
<dbReference type="PROSITE" id="PS51257">
    <property type="entry name" value="PROKAR_LIPOPROTEIN"/>
    <property type="match status" value="1"/>
</dbReference>
<dbReference type="InterPro" id="IPR015943">
    <property type="entry name" value="WD40/YVTN_repeat-like_dom_sf"/>
</dbReference>